<sequence length="228" mass="21999">MASRQAIGESTAAWKARGGGQMTVASRTSTSGVSSATRRQVSSLFAEAKKIYEPGGGYMAGTEAGIARGSKRAVASGVQQLASAGLAGTSIVGGLGKKYEEEIGMPIRQQATTARLGALAGLLQAEAGATASLATRYSTSPVSYGGGGGGGGGGTGAYGYGGAGGAGAGGAAPGGTPSTGAGTNLVDYFIKAMEEANQANQARYEEGLGLLEQSAGLYAPGGGFGAGA</sequence>
<proteinExistence type="predicted"/>
<organism evidence="2">
    <name type="scientific">marine sediment metagenome</name>
    <dbReference type="NCBI Taxonomy" id="412755"/>
    <lineage>
        <taxon>unclassified sequences</taxon>
        <taxon>metagenomes</taxon>
        <taxon>ecological metagenomes</taxon>
    </lineage>
</organism>
<dbReference type="AlphaFoldDB" id="A0A0F9DMX3"/>
<name>A0A0F9DMX3_9ZZZZ</name>
<feature type="region of interest" description="Disordered" evidence="1">
    <location>
        <begin position="1"/>
        <end position="37"/>
    </location>
</feature>
<dbReference type="EMBL" id="LAZR01028285">
    <property type="protein sequence ID" value="KKL63083.1"/>
    <property type="molecule type" value="Genomic_DNA"/>
</dbReference>
<evidence type="ECO:0000256" key="1">
    <source>
        <dbReference type="SAM" id="MobiDB-lite"/>
    </source>
</evidence>
<comment type="caution">
    <text evidence="2">The sequence shown here is derived from an EMBL/GenBank/DDBJ whole genome shotgun (WGS) entry which is preliminary data.</text>
</comment>
<feature type="non-terminal residue" evidence="2">
    <location>
        <position position="228"/>
    </location>
</feature>
<accession>A0A0F9DMX3</accession>
<reference evidence="2" key="1">
    <citation type="journal article" date="2015" name="Nature">
        <title>Complex archaea that bridge the gap between prokaryotes and eukaryotes.</title>
        <authorList>
            <person name="Spang A."/>
            <person name="Saw J.H."/>
            <person name="Jorgensen S.L."/>
            <person name="Zaremba-Niedzwiedzka K."/>
            <person name="Martijn J."/>
            <person name="Lind A.E."/>
            <person name="van Eijk R."/>
            <person name="Schleper C."/>
            <person name="Guy L."/>
            <person name="Ettema T.J."/>
        </authorList>
    </citation>
    <scope>NUCLEOTIDE SEQUENCE</scope>
</reference>
<feature type="compositionally biased region" description="Polar residues" evidence="1">
    <location>
        <begin position="23"/>
        <end position="37"/>
    </location>
</feature>
<protein>
    <submittedName>
        <fullName evidence="2">Uncharacterized protein</fullName>
    </submittedName>
</protein>
<gene>
    <name evidence="2" type="ORF">LCGC14_2178640</name>
</gene>
<evidence type="ECO:0000313" key="2">
    <source>
        <dbReference type="EMBL" id="KKL63083.1"/>
    </source>
</evidence>